<name>A0ABX7WJ09_9GAMM</name>
<evidence type="ECO:0000313" key="2">
    <source>
        <dbReference type="Proteomes" id="UP000671845"/>
    </source>
</evidence>
<proteinExistence type="predicted"/>
<sequence length="118" mass="13801">MIQTSVTDTELLEEVIPKLKATELFLHDTLRVRIDGSRDPREKLRLRNLKTEFELEISMIRMNLKHLFRRYSDQLMGAIEDSKGERGAPLVLDEHEAVAIERIRRLYQRSQGLQTDPA</sequence>
<gene>
    <name evidence="1" type="ORF">HNO53_12600</name>
</gene>
<dbReference type="RefSeq" id="WP_209472563.1">
    <property type="nucleotide sequence ID" value="NZ_CP053383.1"/>
</dbReference>
<dbReference type="EMBL" id="CP053383">
    <property type="protein sequence ID" value="QTP59482.1"/>
    <property type="molecule type" value="Genomic_DNA"/>
</dbReference>
<organism evidence="1 2">
    <name type="scientific">Halomonas sulfidivorans</name>
    <dbReference type="NCBI Taxonomy" id="2733488"/>
    <lineage>
        <taxon>Bacteria</taxon>
        <taxon>Pseudomonadati</taxon>
        <taxon>Pseudomonadota</taxon>
        <taxon>Gammaproteobacteria</taxon>
        <taxon>Oceanospirillales</taxon>
        <taxon>Halomonadaceae</taxon>
        <taxon>Halomonas</taxon>
    </lineage>
</organism>
<evidence type="ECO:0000313" key="1">
    <source>
        <dbReference type="EMBL" id="QTP59482.1"/>
    </source>
</evidence>
<accession>A0ABX7WJ09</accession>
<reference evidence="1 2" key="1">
    <citation type="journal article" date="2021" name="Front. Microbiol.">
        <title>Aerobic Denitrification and Heterotrophic Sulfur Oxidation in the Genus Halomonas Revealed by Six Novel Species Characterizations and Genome-Based Analysis.</title>
        <authorList>
            <person name="Wang L."/>
            <person name="Shao Z."/>
        </authorList>
    </citation>
    <scope>NUCLEOTIDE SEQUENCE [LARGE SCALE GENOMIC DNA]</scope>
    <source>
        <strain evidence="1 2">MCCC 1A13718</strain>
    </source>
</reference>
<keyword evidence="2" id="KW-1185">Reference proteome</keyword>
<dbReference type="Proteomes" id="UP000671845">
    <property type="component" value="Chromosome"/>
</dbReference>
<protein>
    <submittedName>
        <fullName evidence="1">Uncharacterized protein</fullName>
    </submittedName>
</protein>